<comment type="caution">
    <text evidence="1">The sequence shown here is derived from an EMBL/GenBank/DDBJ whole genome shotgun (WGS) entry which is preliminary data.</text>
</comment>
<gene>
    <name evidence="1" type="ORF">FUA23_18850</name>
</gene>
<proteinExistence type="predicted"/>
<evidence type="ECO:0000313" key="1">
    <source>
        <dbReference type="EMBL" id="TXF87055.1"/>
    </source>
</evidence>
<evidence type="ECO:0000313" key="2">
    <source>
        <dbReference type="Proteomes" id="UP000321907"/>
    </source>
</evidence>
<keyword evidence="2" id="KW-1185">Reference proteome</keyword>
<reference evidence="1 2" key="1">
    <citation type="submission" date="2019-08" db="EMBL/GenBank/DDBJ databases">
        <title>Lewinella sp. strain SSH13 Genome sequencing and assembly.</title>
        <authorList>
            <person name="Kim I."/>
        </authorList>
    </citation>
    <scope>NUCLEOTIDE SEQUENCE [LARGE SCALE GENOMIC DNA]</scope>
    <source>
        <strain evidence="1 2">SSH13</strain>
    </source>
</reference>
<dbReference type="OrthoDB" id="9831869at2"/>
<protein>
    <submittedName>
        <fullName evidence="1">Uncharacterized protein</fullName>
    </submittedName>
</protein>
<dbReference type="AlphaFoldDB" id="A0A5C7FQT1"/>
<sequence>MKPITRISTLLVLISVAFLSCEKEEADDRPDFIFQGTLTDVTDGSPKTGWDVFLWQAQRPVFPPPTVVPIVSFGNDTIAADGRFSMDVTSYSDKRRAGEEWFNNDPERKREYYNDYRLFFRAPGPYNDIDPTDLDYLILDPDDKDLLLENFDFTTKGEVITRDIQVFTGGRGRVNCRYEIERPVPDQGSISFQTSIRDLSYDRPYFIYAPGFQDLTEPGRVYLQTLGPPVGREVEAVTTFRTTQYRSDAGSVVVVDSLVLRDTFLIQSLSDTLQERTYVY</sequence>
<dbReference type="Proteomes" id="UP000321907">
    <property type="component" value="Unassembled WGS sequence"/>
</dbReference>
<dbReference type="EMBL" id="VOXD01000037">
    <property type="protein sequence ID" value="TXF87055.1"/>
    <property type="molecule type" value="Genomic_DNA"/>
</dbReference>
<organism evidence="1 2">
    <name type="scientific">Neolewinella aurantiaca</name>
    <dbReference type="NCBI Taxonomy" id="2602767"/>
    <lineage>
        <taxon>Bacteria</taxon>
        <taxon>Pseudomonadati</taxon>
        <taxon>Bacteroidota</taxon>
        <taxon>Saprospiria</taxon>
        <taxon>Saprospirales</taxon>
        <taxon>Lewinellaceae</taxon>
        <taxon>Neolewinella</taxon>
    </lineage>
</organism>
<dbReference type="RefSeq" id="WP_147932325.1">
    <property type="nucleotide sequence ID" value="NZ_VOXD01000037.1"/>
</dbReference>
<name>A0A5C7FQT1_9BACT</name>
<dbReference type="PROSITE" id="PS51257">
    <property type="entry name" value="PROKAR_LIPOPROTEIN"/>
    <property type="match status" value="1"/>
</dbReference>
<accession>A0A5C7FQT1</accession>